<evidence type="ECO:0000256" key="4">
    <source>
        <dbReference type="ARBA" id="ARBA00023163"/>
    </source>
</evidence>
<proteinExistence type="inferred from homology"/>
<dbReference type="STRING" id="1235591.CAK95_12515"/>
<dbReference type="Gene3D" id="3.40.190.290">
    <property type="match status" value="1"/>
</dbReference>
<dbReference type="PROSITE" id="PS50931">
    <property type="entry name" value="HTH_LYSR"/>
    <property type="match status" value="1"/>
</dbReference>
<dbReference type="Pfam" id="PF00126">
    <property type="entry name" value="HTH_1"/>
    <property type="match status" value="1"/>
</dbReference>
<evidence type="ECO:0000256" key="5">
    <source>
        <dbReference type="SAM" id="MobiDB-lite"/>
    </source>
</evidence>
<dbReference type="InterPro" id="IPR036388">
    <property type="entry name" value="WH-like_DNA-bd_sf"/>
</dbReference>
<dbReference type="AlphaFoldDB" id="A0A1W6ZRS7"/>
<dbReference type="GO" id="GO:0003677">
    <property type="term" value="F:DNA binding"/>
    <property type="evidence" value="ECO:0007669"/>
    <property type="project" value="UniProtKB-KW"/>
</dbReference>
<evidence type="ECO:0000256" key="1">
    <source>
        <dbReference type="ARBA" id="ARBA00009437"/>
    </source>
</evidence>
<name>A0A1W6ZRS7_9HYPH</name>
<dbReference type="GO" id="GO:0003700">
    <property type="term" value="F:DNA-binding transcription factor activity"/>
    <property type="evidence" value="ECO:0007669"/>
    <property type="project" value="InterPro"/>
</dbReference>
<protein>
    <submittedName>
        <fullName evidence="6">Uncharacterized protein</fullName>
    </submittedName>
</protein>
<dbReference type="InterPro" id="IPR005119">
    <property type="entry name" value="LysR_subst-bd"/>
</dbReference>
<dbReference type="Gene3D" id="1.10.10.10">
    <property type="entry name" value="Winged helix-like DNA-binding domain superfamily/Winged helix DNA-binding domain"/>
    <property type="match status" value="1"/>
</dbReference>
<keyword evidence="2" id="KW-0805">Transcription regulation</keyword>
<sequence>MAAPTRRPARLRRIIRLSQLELLAAIDHAETLGAAAKATNITQPAASRLLRTLADELGIQLFERAGRTLRPTAAGKTLLRRANSIIVDIDRIDKELAAIDQGLTGQISIGSGVAACYVLIPTAVDLLLQSAPRASIAIQEGPMEELVAKLRDGKIDLLVGRIENLGAHADLVIEDLYDPPMTIVSGINNPLAARRNLSLSDLAQQQWILPEVGTPMRSAMEAMFRRAKTWPRVCVVESSSIQTNVGLLNRRTDLLWVLSEDIARYFEGLKQLKILAFPPSPGPSPFMMAHIRDRTPSPAVQKLAEALRSVAQKISTSKKSTRSRGARAKT</sequence>
<dbReference type="InterPro" id="IPR036390">
    <property type="entry name" value="WH_DNA-bd_sf"/>
</dbReference>
<dbReference type="EMBL" id="CP021112">
    <property type="protein sequence ID" value="ARP99810.1"/>
    <property type="molecule type" value="Genomic_DNA"/>
</dbReference>
<dbReference type="InterPro" id="IPR050950">
    <property type="entry name" value="HTH-type_LysR_regulators"/>
</dbReference>
<keyword evidence="4" id="KW-0804">Transcription</keyword>
<dbReference type="KEGG" id="psin:CAK95_12515"/>
<feature type="compositionally biased region" description="Basic residues" evidence="5">
    <location>
        <begin position="319"/>
        <end position="330"/>
    </location>
</feature>
<evidence type="ECO:0000313" key="6">
    <source>
        <dbReference type="EMBL" id="ARP99810.1"/>
    </source>
</evidence>
<dbReference type="InterPro" id="IPR000847">
    <property type="entry name" value="LysR_HTH_N"/>
</dbReference>
<accession>A0A1W6ZRS7</accession>
<keyword evidence="3" id="KW-0238">DNA-binding</keyword>
<reference evidence="6 7" key="1">
    <citation type="submission" date="2017-05" db="EMBL/GenBank/DDBJ databases">
        <title>Full genome sequence of Pseudorhodoplanes sinuspersici.</title>
        <authorList>
            <person name="Dastgheib S.M.M."/>
            <person name="Shavandi M."/>
            <person name="Tirandaz H."/>
        </authorList>
    </citation>
    <scope>NUCLEOTIDE SEQUENCE [LARGE SCALE GENOMIC DNA]</scope>
    <source>
        <strain evidence="6 7">RIPI110</strain>
    </source>
</reference>
<dbReference type="PRINTS" id="PR00039">
    <property type="entry name" value="HTHLYSR"/>
</dbReference>
<dbReference type="Pfam" id="PF03466">
    <property type="entry name" value="LysR_substrate"/>
    <property type="match status" value="1"/>
</dbReference>
<feature type="region of interest" description="Disordered" evidence="5">
    <location>
        <begin position="311"/>
        <end position="330"/>
    </location>
</feature>
<evidence type="ECO:0000256" key="3">
    <source>
        <dbReference type="ARBA" id="ARBA00023125"/>
    </source>
</evidence>
<dbReference type="RefSeq" id="WP_086088214.1">
    <property type="nucleotide sequence ID" value="NZ_CP021112.1"/>
</dbReference>
<evidence type="ECO:0000313" key="7">
    <source>
        <dbReference type="Proteomes" id="UP000194137"/>
    </source>
</evidence>
<dbReference type="GO" id="GO:0005829">
    <property type="term" value="C:cytosol"/>
    <property type="evidence" value="ECO:0007669"/>
    <property type="project" value="TreeGrafter"/>
</dbReference>
<dbReference type="SUPFAM" id="SSF46785">
    <property type="entry name" value="Winged helix' DNA-binding domain"/>
    <property type="match status" value="1"/>
</dbReference>
<gene>
    <name evidence="6" type="ORF">CAK95_12515</name>
</gene>
<dbReference type="PANTHER" id="PTHR30419">
    <property type="entry name" value="HTH-TYPE TRANSCRIPTIONAL REGULATOR YBHD"/>
    <property type="match status" value="1"/>
</dbReference>
<organism evidence="6 7">
    <name type="scientific">Pseudorhodoplanes sinuspersici</name>
    <dbReference type="NCBI Taxonomy" id="1235591"/>
    <lineage>
        <taxon>Bacteria</taxon>
        <taxon>Pseudomonadati</taxon>
        <taxon>Pseudomonadota</taxon>
        <taxon>Alphaproteobacteria</taxon>
        <taxon>Hyphomicrobiales</taxon>
        <taxon>Pseudorhodoplanes</taxon>
    </lineage>
</organism>
<dbReference type="Proteomes" id="UP000194137">
    <property type="component" value="Chromosome"/>
</dbReference>
<dbReference type="PANTHER" id="PTHR30419:SF8">
    <property type="entry name" value="NITROGEN ASSIMILATION TRANSCRIPTIONAL ACTIVATOR-RELATED"/>
    <property type="match status" value="1"/>
</dbReference>
<comment type="similarity">
    <text evidence="1">Belongs to the LysR transcriptional regulatory family.</text>
</comment>
<dbReference type="OrthoDB" id="7624726at2"/>
<dbReference type="SUPFAM" id="SSF53850">
    <property type="entry name" value="Periplasmic binding protein-like II"/>
    <property type="match status" value="1"/>
</dbReference>
<keyword evidence="7" id="KW-1185">Reference proteome</keyword>
<evidence type="ECO:0000256" key="2">
    <source>
        <dbReference type="ARBA" id="ARBA00023015"/>
    </source>
</evidence>